<keyword evidence="2" id="KW-0812">Transmembrane</keyword>
<keyword evidence="2" id="KW-1133">Transmembrane helix</keyword>
<evidence type="ECO:0000313" key="3">
    <source>
        <dbReference type="EMBL" id="MBW8640117.1"/>
    </source>
</evidence>
<protein>
    <submittedName>
        <fullName evidence="3">DUF1499 domain-containing protein</fullName>
    </submittedName>
</protein>
<feature type="transmembrane region" description="Helical" evidence="2">
    <location>
        <begin position="21"/>
        <end position="38"/>
    </location>
</feature>
<feature type="compositionally biased region" description="Acidic residues" evidence="1">
    <location>
        <begin position="191"/>
        <end position="207"/>
    </location>
</feature>
<gene>
    <name evidence="3" type="ORF">K1W69_23180</name>
</gene>
<feature type="region of interest" description="Disordered" evidence="1">
    <location>
        <begin position="182"/>
        <end position="207"/>
    </location>
</feature>
<proteinExistence type="predicted"/>
<feature type="transmembrane region" description="Helical" evidence="2">
    <location>
        <begin position="79"/>
        <end position="99"/>
    </location>
</feature>
<name>A0AAE3D3G4_9HYPH</name>
<keyword evidence="4" id="KW-1185">Reference proteome</keyword>
<dbReference type="AlphaFoldDB" id="A0AAE3D3G4"/>
<evidence type="ECO:0000256" key="2">
    <source>
        <dbReference type="SAM" id="Phobius"/>
    </source>
</evidence>
<sequence>MKVRYERSVSHAAQWSRRLGLFALALFVFTAVLHRFGFLEAITFAATFALSGVIALLALLLALWGIFRLWLVGAVGGMAAFKGLLMAMAVLIPSGLVLYRASTLPRIYDITTNVEEPPGFLQPVSHESEWLIAEFMTPAEPYAGQAEAYPLVTGRRYEGAVDRILQAVRLVAENQGLKIVETLEPQSEPDAAPEEPASETDGESEPVAELDEGAGSIIEVSTAEPSSITAPQNEEEATEALILGPLDVQLLLEGAAGKTAEIIIQAETRTLVWGMESDISIRLTEEAQTTFVDMRSVSRFGPHDFGVNAQIITRFLNALDAELLGIAVR</sequence>
<dbReference type="InterPro" id="IPR010865">
    <property type="entry name" value="DUF1499"/>
</dbReference>
<keyword evidence="2" id="KW-0472">Membrane</keyword>
<organism evidence="3 4">
    <name type="scientific">Flavimaribacter sediminis</name>
    <dbReference type="NCBI Taxonomy" id="2865987"/>
    <lineage>
        <taxon>Bacteria</taxon>
        <taxon>Pseudomonadati</taxon>
        <taxon>Pseudomonadota</taxon>
        <taxon>Alphaproteobacteria</taxon>
        <taxon>Hyphomicrobiales</taxon>
        <taxon>Rhizobiaceae</taxon>
        <taxon>Flavimaribacter</taxon>
    </lineage>
</organism>
<comment type="caution">
    <text evidence="3">The sequence shown here is derived from an EMBL/GenBank/DDBJ whole genome shotgun (WGS) entry which is preliminary data.</text>
</comment>
<dbReference type="Proteomes" id="UP001196509">
    <property type="component" value="Unassembled WGS sequence"/>
</dbReference>
<reference evidence="3" key="1">
    <citation type="submission" date="2021-08" db="EMBL/GenBank/DDBJ databases">
        <title>Hoeflea bacterium WL0058 sp. nov., isolated from the sediment.</title>
        <authorList>
            <person name="Wang L."/>
            <person name="Zhang D."/>
        </authorList>
    </citation>
    <scope>NUCLEOTIDE SEQUENCE</scope>
    <source>
        <strain evidence="3">WL0058</strain>
    </source>
</reference>
<dbReference type="EMBL" id="JAICBX010000005">
    <property type="protein sequence ID" value="MBW8640117.1"/>
    <property type="molecule type" value="Genomic_DNA"/>
</dbReference>
<accession>A0AAE3D3G4</accession>
<evidence type="ECO:0000256" key="1">
    <source>
        <dbReference type="SAM" id="MobiDB-lite"/>
    </source>
</evidence>
<dbReference type="Pfam" id="PF07386">
    <property type="entry name" value="DUF1499"/>
    <property type="match status" value="1"/>
</dbReference>
<feature type="transmembrane region" description="Helical" evidence="2">
    <location>
        <begin position="44"/>
        <end position="67"/>
    </location>
</feature>
<dbReference type="RefSeq" id="WP_220230835.1">
    <property type="nucleotide sequence ID" value="NZ_JAICBX010000005.1"/>
</dbReference>
<evidence type="ECO:0000313" key="4">
    <source>
        <dbReference type="Proteomes" id="UP001196509"/>
    </source>
</evidence>